<keyword evidence="6" id="KW-1185">Reference proteome</keyword>
<feature type="domain" description="Amine oxidase" evidence="4">
    <location>
        <begin position="16"/>
        <end position="457"/>
    </location>
</feature>
<protein>
    <recommendedName>
        <fullName evidence="3">Pyridine nucleotide-disulfide oxidoreductase domain-containing protein 2</fullName>
    </recommendedName>
</protein>
<accession>A0ABV6LT83</accession>
<proteinExistence type="predicted"/>
<evidence type="ECO:0000256" key="3">
    <source>
        <dbReference type="ARBA" id="ARBA00040298"/>
    </source>
</evidence>
<dbReference type="PANTHER" id="PTHR10668:SF105">
    <property type="entry name" value="DEHYDROGENASE-RELATED"/>
    <property type="match status" value="1"/>
</dbReference>
<dbReference type="Proteomes" id="UP001589836">
    <property type="component" value="Unassembled WGS sequence"/>
</dbReference>
<evidence type="ECO:0000256" key="1">
    <source>
        <dbReference type="ARBA" id="ARBA00037217"/>
    </source>
</evidence>
<dbReference type="Gene3D" id="3.50.50.60">
    <property type="entry name" value="FAD/NAD(P)-binding domain"/>
    <property type="match status" value="2"/>
</dbReference>
<comment type="caution">
    <text evidence="5">The sequence shown here is derived from an EMBL/GenBank/DDBJ whole genome shotgun (WGS) entry which is preliminary data.</text>
</comment>
<dbReference type="Pfam" id="PF01593">
    <property type="entry name" value="Amino_oxidase"/>
    <property type="match status" value="1"/>
</dbReference>
<dbReference type="PANTHER" id="PTHR10668">
    <property type="entry name" value="PHYTOENE DEHYDROGENASE"/>
    <property type="match status" value="1"/>
</dbReference>
<dbReference type="InterPro" id="IPR036188">
    <property type="entry name" value="FAD/NAD-bd_sf"/>
</dbReference>
<sequence length="525" mass="58814">MTQSYDAIIIGAGHNGLVTAIRLADKGWKVLVLEKSSLPGGASKSYEITEPGFMHDIYAMNIGLFLGSSFYEKYRGELNRYDVEPVISNKPYASVFPDDTGIGAYQNRKEMYKSIAYHSSRDTYAWKELNDYFDKTSPYFMPLMQMELPSVQAGRHAWKVFRQLKMNGVLELGSHILQSPREFVDHWFENDKVKAMIVPWGFHLDFAPDVSNGAVFPFIESILNQRNGMAFSRGGVQRLINAMVGMVRAREGEVRTEAPVSKVLEKNGKAYGVVLENGEEIHADKAVIGNVTPSQMINRFLDKETLPAKYVQKAEKYQYGPGTMMIHLSLDAPLQWKAGEEYAEFAYIHIGPYVDDFARTYTQAMSGTLPDSPMLVVGQPDTIDPERSPAGKSTAWIQVRALPSHVKKDALGNIEPSSWNVIKEQYADRVMDKLSEYAPNAKEVIRNRVVLSPQDLEKDNPNLVGGDSVSGSHHMFQNYMFRPMPGYSRYETPIDQLYMVGAATWPGGGLNGTSGWLLADKLTSK</sequence>
<comment type="subunit">
    <text evidence="2">Interacts with COX5B; this interaction may contribute to localize PYROXD2 to the inner face of the inner mitochondrial membrane.</text>
</comment>
<organism evidence="5 6">
    <name type="scientific">Pontibacillus salicampi</name>
    <dbReference type="NCBI Taxonomy" id="1449801"/>
    <lineage>
        <taxon>Bacteria</taxon>
        <taxon>Bacillati</taxon>
        <taxon>Bacillota</taxon>
        <taxon>Bacilli</taxon>
        <taxon>Bacillales</taxon>
        <taxon>Bacillaceae</taxon>
        <taxon>Pontibacillus</taxon>
    </lineage>
</organism>
<dbReference type="InterPro" id="IPR002937">
    <property type="entry name" value="Amino_oxidase"/>
</dbReference>
<evidence type="ECO:0000313" key="5">
    <source>
        <dbReference type="EMBL" id="MFC0525463.1"/>
    </source>
</evidence>
<evidence type="ECO:0000259" key="4">
    <source>
        <dbReference type="Pfam" id="PF01593"/>
    </source>
</evidence>
<reference evidence="5 6" key="1">
    <citation type="submission" date="2024-09" db="EMBL/GenBank/DDBJ databases">
        <authorList>
            <person name="Sun Q."/>
            <person name="Mori K."/>
        </authorList>
    </citation>
    <scope>NUCLEOTIDE SEQUENCE [LARGE SCALE GENOMIC DNA]</scope>
    <source>
        <strain evidence="5 6">NCAIM B.02529</strain>
    </source>
</reference>
<dbReference type="RefSeq" id="WP_377350765.1">
    <property type="nucleotide sequence ID" value="NZ_JBHLTP010000013.1"/>
</dbReference>
<evidence type="ECO:0000313" key="6">
    <source>
        <dbReference type="Proteomes" id="UP001589836"/>
    </source>
</evidence>
<dbReference type="EMBL" id="JBHLTP010000013">
    <property type="protein sequence ID" value="MFC0525463.1"/>
    <property type="molecule type" value="Genomic_DNA"/>
</dbReference>
<name>A0ABV6LT83_9BACI</name>
<gene>
    <name evidence="5" type="ORF">ACFFGV_17910</name>
</gene>
<comment type="function">
    <text evidence="1">Probable oxidoreductase that may play a role as regulator of mitochondrial function.</text>
</comment>
<dbReference type="SUPFAM" id="SSF51905">
    <property type="entry name" value="FAD/NAD(P)-binding domain"/>
    <property type="match status" value="1"/>
</dbReference>
<evidence type="ECO:0000256" key="2">
    <source>
        <dbReference type="ARBA" id="ARBA00038825"/>
    </source>
</evidence>